<feature type="binding site" evidence="9">
    <location>
        <position position="193"/>
    </location>
    <ligand>
        <name>substrate</name>
    </ligand>
</feature>
<comment type="caution">
    <text evidence="13">The sequence shown here is derived from an EMBL/GenBank/DDBJ whole genome shotgun (WGS) entry which is preliminary data.</text>
</comment>
<accession>A0A371WZZ9</accession>
<evidence type="ECO:0000256" key="5">
    <source>
        <dbReference type="ARBA" id="ARBA00022764"/>
    </source>
</evidence>
<sequence length="521" mass="53923">MFLTNFKRSGPSLTAAAISICLFLSPLAGEAHAEGWGIGNWFGWGSDESADGRADGPAPVPAAPVTPEPSARAEPASPSAREQVPATSAEITLTFAPLVRETAPAVVNVYAARAVPQRLSPFAGDPFFEQFFGRQARPEPRIESSLGSGVIVDPSGLVVTNNHVIADADEVRISFADGREFETEILLKDAKVDLAVLRIEGGEGTFPTVGFGNSDGLEIGDLVLAIGNPFGIGQTVTNGIVSALARTHLSPGDPGVFIQTDAAINPGNSGGALIDMRGRLIGVNTAIFSKSGGSNGIGFAIPSNLVASFVAAAKAGGAFERPYVGATFGPVTADLAEALGLAAPTGVIVHRVGEGSPAEKAGLRDGDVVTAVGSARVSNPDALGYQLATAGIGSTIALTVLRDGEQEALSLDLVGAPEVPARDERSLGGRTPFAGAVVWNLSPKVAETLDLPMEKTGVVVAEVERGSLAARFGLQPKDIIVTVNRQDIASTQALEHLLAEDWNGYDFQIERGGRLLEQRVR</sequence>
<dbReference type="PRINTS" id="PR00834">
    <property type="entry name" value="PROTEASES2C"/>
</dbReference>
<dbReference type="InterPro" id="IPR036034">
    <property type="entry name" value="PDZ_sf"/>
</dbReference>
<name>A0A371WZZ9_9HYPH</name>
<keyword evidence="3 11" id="KW-0732">Signal</keyword>
<feature type="compositionally biased region" description="Pro residues" evidence="10">
    <location>
        <begin position="58"/>
        <end position="67"/>
    </location>
</feature>
<dbReference type="InterPro" id="IPR041489">
    <property type="entry name" value="PDZ_6"/>
</dbReference>
<dbReference type="PROSITE" id="PS50106">
    <property type="entry name" value="PDZ"/>
    <property type="match status" value="1"/>
</dbReference>
<evidence type="ECO:0000256" key="8">
    <source>
        <dbReference type="PIRSR" id="PIRSR611782-1"/>
    </source>
</evidence>
<feature type="region of interest" description="Disordered" evidence="10">
    <location>
        <begin position="48"/>
        <end position="86"/>
    </location>
</feature>
<organism evidence="13 14">
    <name type="scientific">Fulvimarina endophytica</name>
    <dbReference type="NCBI Taxonomy" id="2293836"/>
    <lineage>
        <taxon>Bacteria</taxon>
        <taxon>Pseudomonadati</taxon>
        <taxon>Pseudomonadota</taxon>
        <taxon>Alphaproteobacteria</taxon>
        <taxon>Hyphomicrobiales</taxon>
        <taxon>Aurantimonadaceae</taxon>
        <taxon>Fulvimarina</taxon>
    </lineage>
</organism>
<dbReference type="InterPro" id="IPR009003">
    <property type="entry name" value="Peptidase_S1_PA"/>
</dbReference>
<dbReference type="RefSeq" id="WP_116684295.1">
    <property type="nucleotide sequence ID" value="NZ_QURL01000007.1"/>
</dbReference>
<dbReference type="AlphaFoldDB" id="A0A371WZZ9"/>
<dbReference type="Proteomes" id="UP000264310">
    <property type="component" value="Unassembled WGS sequence"/>
</dbReference>
<proteinExistence type="predicted"/>
<evidence type="ECO:0000256" key="3">
    <source>
        <dbReference type="ARBA" id="ARBA00022729"/>
    </source>
</evidence>
<reference evidence="13 14" key="1">
    <citation type="submission" date="2018-08" db="EMBL/GenBank/DDBJ databases">
        <title>Fulvimarina sp. 85, whole genome shotgun sequence.</title>
        <authorList>
            <person name="Tuo L."/>
        </authorList>
    </citation>
    <scope>NUCLEOTIDE SEQUENCE [LARGE SCALE GENOMIC DNA]</scope>
    <source>
        <strain evidence="13 14">85</strain>
    </source>
</reference>
<dbReference type="EMBL" id="QURL01000007">
    <property type="protein sequence ID" value="RFC62354.1"/>
    <property type="molecule type" value="Genomic_DNA"/>
</dbReference>
<evidence type="ECO:0000256" key="9">
    <source>
        <dbReference type="PIRSR" id="PIRSR611782-2"/>
    </source>
</evidence>
<dbReference type="InterPro" id="IPR001940">
    <property type="entry name" value="Peptidase_S1C"/>
</dbReference>
<feature type="active site" description="Charge relay system" evidence="8">
    <location>
        <position position="193"/>
    </location>
</feature>
<dbReference type="InterPro" id="IPR001478">
    <property type="entry name" value="PDZ"/>
</dbReference>
<dbReference type="Pfam" id="PF17820">
    <property type="entry name" value="PDZ_6"/>
    <property type="match status" value="1"/>
</dbReference>
<dbReference type="SUPFAM" id="SSF50494">
    <property type="entry name" value="Trypsin-like serine proteases"/>
    <property type="match status" value="1"/>
</dbReference>
<dbReference type="PANTHER" id="PTHR43343">
    <property type="entry name" value="PEPTIDASE S12"/>
    <property type="match status" value="1"/>
</dbReference>
<dbReference type="GO" id="GO:0006508">
    <property type="term" value="P:proteolysis"/>
    <property type="evidence" value="ECO:0007669"/>
    <property type="project" value="UniProtKB-KW"/>
</dbReference>
<evidence type="ECO:0000256" key="4">
    <source>
        <dbReference type="ARBA" id="ARBA00022737"/>
    </source>
</evidence>
<evidence type="ECO:0000256" key="11">
    <source>
        <dbReference type="SAM" id="SignalP"/>
    </source>
</evidence>
<keyword evidence="7" id="KW-0720">Serine protease</keyword>
<feature type="active site" description="Charge relay system" evidence="8">
    <location>
        <position position="163"/>
    </location>
</feature>
<evidence type="ECO:0000256" key="2">
    <source>
        <dbReference type="ARBA" id="ARBA00022670"/>
    </source>
</evidence>
<evidence type="ECO:0000313" key="13">
    <source>
        <dbReference type="EMBL" id="RFC62354.1"/>
    </source>
</evidence>
<evidence type="ECO:0000256" key="7">
    <source>
        <dbReference type="ARBA" id="ARBA00022825"/>
    </source>
</evidence>
<feature type="signal peptide" evidence="11">
    <location>
        <begin position="1"/>
        <end position="33"/>
    </location>
</feature>
<feature type="chain" id="PRO_5038750763" evidence="11">
    <location>
        <begin position="34"/>
        <end position="521"/>
    </location>
</feature>
<evidence type="ECO:0000256" key="6">
    <source>
        <dbReference type="ARBA" id="ARBA00022801"/>
    </source>
</evidence>
<feature type="binding site" evidence="9">
    <location>
        <begin position="267"/>
        <end position="269"/>
    </location>
    <ligand>
        <name>substrate</name>
    </ligand>
</feature>
<evidence type="ECO:0000259" key="12">
    <source>
        <dbReference type="PROSITE" id="PS50106"/>
    </source>
</evidence>
<feature type="domain" description="PDZ" evidence="12">
    <location>
        <begin position="339"/>
        <end position="404"/>
    </location>
</feature>
<keyword evidence="5" id="KW-0574">Periplasm</keyword>
<comment type="subcellular location">
    <subcellularLocation>
        <location evidence="1">Periplasm</location>
    </subcellularLocation>
</comment>
<dbReference type="GO" id="GO:0042597">
    <property type="term" value="C:periplasmic space"/>
    <property type="evidence" value="ECO:0007669"/>
    <property type="project" value="UniProtKB-SubCell"/>
</dbReference>
<keyword evidence="2 13" id="KW-0645">Protease</keyword>
<keyword evidence="6" id="KW-0378">Hydrolase</keyword>
<feature type="active site" description="Charge relay system" evidence="8">
    <location>
        <position position="269"/>
    </location>
</feature>
<dbReference type="Pfam" id="PF13180">
    <property type="entry name" value="PDZ_2"/>
    <property type="match status" value="1"/>
</dbReference>
<dbReference type="Pfam" id="PF13365">
    <property type="entry name" value="Trypsin_2"/>
    <property type="match status" value="1"/>
</dbReference>
<evidence type="ECO:0000256" key="1">
    <source>
        <dbReference type="ARBA" id="ARBA00004418"/>
    </source>
</evidence>
<evidence type="ECO:0000256" key="10">
    <source>
        <dbReference type="SAM" id="MobiDB-lite"/>
    </source>
</evidence>
<protein>
    <submittedName>
        <fullName evidence="13">DegQ family serine endoprotease</fullName>
    </submittedName>
</protein>
<dbReference type="Gene3D" id="2.30.42.10">
    <property type="match status" value="2"/>
</dbReference>
<dbReference type="InterPro" id="IPR011782">
    <property type="entry name" value="Pept_S1C_Do"/>
</dbReference>
<keyword evidence="4" id="KW-0677">Repeat</keyword>
<dbReference type="InterPro" id="IPR051201">
    <property type="entry name" value="Chloro_Bact_Ser_Proteases"/>
</dbReference>
<keyword evidence="14" id="KW-1185">Reference proteome</keyword>
<dbReference type="NCBIfam" id="TIGR02037">
    <property type="entry name" value="degP_htrA_DO"/>
    <property type="match status" value="1"/>
</dbReference>
<dbReference type="SMART" id="SM00228">
    <property type="entry name" value="PDZ"/>
    <property type="match status" value="2"/>
</dbReference>
<feature type="binding site" evidence="9">
    <location>
        <position position="163"/>
    </location>
    <ligand>
        <name>substrate</name>
    </ligand>
</feature>
<dbReference type="OrthoDB" id="9758917at2"/>
<feature type="compositionally biased region" description="Low complexity" evidence="10">
    <location>
        <begin position="68"/>
        <end position="82"/>
    </location>
</feature>
<evidence type="ECO:0000313" key="14">
    <source>
        <dbReference type="Proteomes" id="UP000264310"/>
    </source>
</evidence>
<dbReference type="PANTHER" id="PTHR43343:SF3">
    <property type="entry name" value="PROTEASE DO-LIKE 8, CHLOROPLASTIC"/>
    <property type="match status" value="1"/>
</dbReference>
<gene>
    <name evidence="13" type="ORF">DYI37_16105</name>
</gene>
<dbReference type="Gene3D" id="2.40.10.120">
    <property type="match status" value="1"/>
</dbReference>
<dbReference type="GO" id="GO:0004252">
    <property type="term" value="F:serine-type endopeptidase activity"/>
    <property type="evidence" value="ECO:0007669"/>
    <property type="project" value="InterPro"/>
</dbReference>
<dbReference type="SUPFAM" id="SSF50156">
    <property type="entry name" value="PDZ domain-like"/>
    <property type="match status" value="2"/>
</dbReference>